<feature type="compositionally biased region" description="Basic and acidic residues" evidence="2">
    <location>
        <begin position="71"/>
        <end position="88"/>
    </location>
</feature>
<dbReference type="GO" id="GO:0005737">
    <property type="term" value="C:cytoplasm"/>
    <property type="evidence" value="ECO:0007669"/>
    <property type="project" value="TreeGrafter"/>
</dbReference>
<evidence type="ECO:0000256" key="2">
    <source>
        <dbReference type="SAM" id="MobiDB-lite"/>
    </source>
</evidence>
<dbReference type="RefSeq" id="XP_030386019.1">
    <property type="nucleotide sequence ID" value="XM_030530159.1"/>
</dbReference>
<dbReference type="CDD" id="cd00298">
    <property type="entry name" value="ACD_sHsps_p23-like"/>
    <property type="match status" value="1"/>
</dbReference>
<organism evidence="4 5">
    <name type="scientific">Drosophila lebanonensis</name>
    <name type="common">Fruit fly</name>
    <name type="synonym">Scaptodrosophila lebanonensis</name>
    <dbReference type="NCBI Taxonomy" id="7225"/>
    <lineage>
        <taxon>Eukaryota</taxon>
        <taxon>Metazoa</taxon>
        <taxon>Ecdysozoa</taxon>
        <taxon>Arthropoda</taxon>
        <taxon>Hexapoda</taxon>
        <taxon>Insecta</taxon>
        <taxon>Pterygota</taxon>
        <taxon>Neoptera</taxon>
        <taxon>Endopterygota</taxon>
        <taxon>Diptera</taxon>
        <taxon>Brachycera</taxon>
        <taxon>Muscomorpha</taxon>
        <taxon>Ephydroidea</taxon>
        <taxon>Drosophilidae</taxon>
        <taxon>Scaptodrosophila</taxon>
    </lineage>
</organism>
<evidence type="ECO:0000256" key="1">
    <source>
        <dbReference type="ARBA" id="ARBA00008511"/>
    </source>
</evidence>
<sequence>MSMFDNPDQIRELANLLSPNPRRGGIDYSSSDDEDSVVPRLTPGGIGPGGSAAGAGKKKKVNPVATPLVETPKEQPKTLEEWQEQQEREDADVLEERLCPEYTMTYRQAVGTEDVYLQMGNRTGASASCEDLVVEITLPDEPMRVDQMELKMKESELDLATSKYRLRLPLPHPVDTDRSKAKYDSELKKLQVTLRLRRELDFVNF</sequence>
<dbReference type="InterPro" id="IPR008978">
    <property type="entry name" value="HSP20-like_chaperone"/>
</dbReference>
<dbReference type="PANTHER" id="PTHR21083">
    <property type="entry name" value="TWISTER"/>
    <property type="match status" value="1"/>
</dbReference>
<gene>
    <name evidence="5" type="primary">LOC115632882</name>
</gene>
<evidence type="ECO:0000259" key="3">
    <source>
        <dbReference type="Pfam" id="PF18201"/>
    </source>
</evidence>
<comment type="similarity">
    <text evidence="1">Belongs to the PIH1 family.</text>
</comment>
<reference evidence="5" key="1">
    <citation type="submission" date="2025-08" db="UniProtKB">
        <authorList>
            <consortium name="RefSeq"/>
        </authorList>
    </citation>
    <scope>IDENTIFICATION</scope>
    <source>
        <strain evidence="5">11010-0011.00</strain>
        <tissue evidence="5">Whole body</tissue>
    </source>
</reference>
<dbReference type="PANTHER" id="PTHR21083:SF0">
    <property type="entry name" value="DYNEIN AXONEMAL ASSEMBLY FACTOR 6"/>
    <property type="match status" value="1"/>
</dbReference>
<dbReference type="Proteomes" id="UP000504634">
    <property type="component" value="Unplaced"/>
</dbReference>
<protein>
    <submittedName>
        <fullName evidence="5">Protein PIH1D3</fullName>
    </submittedName>
</protein>
<feature type="domain" description="PIH1D1/2/3 CS-like" evidence="3">
    <location>
        <begin position="100"/>
        <end position="195"/>
    </location>
</feature>
<evidence type="ECO:0000313" key="4">
    <source>
        <dbReference type="Proteomes" id="UP000504634"/>
    </source>
</evidence>
<proteinExistence type="inferred from homology"/>
<feature type="region of interest" description="Disordered" evidence="2">
    <location>
        <begin position="1"/>
        <end position="91"/>
    </location>
</feature>
<name>A0A6J2UC95_DROLE</name>
<evidence type="ECO:0000313" key="5">
    <source>
        <dbReference type="RefSeq" id="XP_030386019.1"/>
    </source>
</evidence>
<dbReference type="OrthoDB" id="25887at2759"/>
<dbReference type="Gene3D" id="2.60.40.790">
    <property type="match status" value="1"/>
</dbReference>
<dbReference type="GO" id="GO:0045505">
    <property type="term" value="F:dynein intermediate chain binding"/>
    <property type="evidence" value="ECO:0007669"/>
    <property type="project" value="TreeGrafter"/>
</dbReference>
<dbReference type="GO" id="GO:0051087">
    <property type="term" value="F:protein-folding chaperone binding"/>
    <property type="evidence" value="ECO:0007669"/>
    <property type="project" value="InterPro"/>
</dbReference>
<dbReference type="InterPro" id="IPR041442">
    <property type="entry name" value="PIH1D1/2/3_CS-like"/>
</dbReference>
<dbReference type="Pfam" id="PF18201">
    <property type="entry name" value="PIH1_CS"/>
    <property type="match status" value="1"/>
</dbReference>
<dbReference type="CTD" id="139212"/>
<dbReference type="InterPro" id="IPR026697">
    <property type="entry name" value="DNAAF6"/>
</dbReference>
<dbReference type="GO" id="GO:0070286">
    <property type="term" value="P:axonemal dynein complex assembly"/>
    <property type="evidence" value="ECO:0007669"/>
    <property type="project" value="InterPro"/>
</dbReference>
<dbReference type="GeneID" id="115632882"/>
<keyword evidence="4" id="KW-1185">Reference proteome</keyword>
<dbReference type="SUPFAM" id="SSF49764">
    <property type="entry name" value="HSP20-like chaperones"/>
    <property type="match status" value="1"/>
</dbReference>
<feature type="compositionally biased region" description="Gly residues" evidence="2">
    <location>
        <begin position="44"/>
        <end position="53"/>
    </location>
</feature>
<accession>A0A6J2UC95</accession>
<dbReference type="AlphaFoldDB" id="A0A6J2UC95"/>